<dbReference type="PANTHER" id="PTHR47008:SF1">
    <property type="entry name" value="PROTEIN CORDON-BLEU"/>
    <property type="match status" value="1"/>
</dbReference>
<dbReference type="Pfam" id="PF02205">
    <property type="entry name" value="WH2"/>
    <property type="match status" value="2"/>
</dbReference>
<dbReference type="OrthoDB" id="8882621at2759"/>
<evidence type="ECO:0000259" key="2">
    <source>
        <dbReference type="PROSITE" id="PS50898"/>
    </source>
</evidence>
<dbReference type="Gene3D" id="3.10.20.90">
    <property type="entry name" value="Phosphatidylinositol 3-kinase Catalytic Subunit, Chain A, domain 1"/>
    <property type="match status" value="1"/>
</dbReference>
<feature type="region of interest" description="Disordered" evidence="1">
    <location>
        <begin position="974"/>
        <end position="1003"/>
    </location>
</feature>
<feature type="region of interest" description="Disordered" evidence="1">
    <location>
        <begin position="1286"/>
        <end position="1310"/>
    </location>
</feature>
<organism evidence="4 5">
    <name type="scientific">Chiloscyllium punctatum</name>
    <name type="common">Brownbanded bambooshark</name>
    <name type="synonym">Hemiscyllium punctatum</name>
    <dbReference type="NCBI Taxonomy" id="137246"/>
    <lineage>
        <taxon>Eukaryota</taxon>
        <taxon>Metazoa</taxon>
        <taxon>Chordata</taxon>
        <taxon>Craniata</taxon>
        <taxon>Vertebrata</taxon>
        <taxon>Chondrichthyes</taxon>
        <taxon>Elasmobranchii</taxon>
        <taxon>Galeomorphii</taxon>
        <taxon>Galeoidea</taxon>
        <taxon>Orectolobiformes</taxon>
        <taxon>Hemiscylliidae</taxon>
        <taxon>Chiloscyllium</taxon>
    </lineage>
</organism>
<dbReference type="SMART" id="SM00246">
    <property type="entry name" value="WH2"/>
    <property type="match status" value="3"/>
</dbReference>
<gene>
    <name evidence="4" type="ORF">chiPu_0000962</name>
</gene>
<dbReference type="GO" id="GO:0007165">
    <property type="term" value="P:signal transduction"/>
    <property type="evidence" value="ECO:0007669"/>
    <property type="project" value="InterPro"/>
</dbReference>
<feature type="compositionally biased region" description="Polar residues" evidence="1">
    <location>
        <begin position="243"/>
        <end position="262"/>
    </location>
</feature>
<dbReference type="CDD" id="cd21799">
    <property type="entry name" value="WH2_Wa_Cobl"/>
    <property type="match status" value="1"/>
</dbReference>
<dbReference type="InterPro" id="IPR019025">
    <property type="entry name" value="Cordon-bleu_ubiquitin_domain"/>
</dbReference>
<protein>
    <recommendedName>
        <fullName evidence="6">WH2 domain-containing protein</fullName>
    </recommendedName>
</protein>
<dbReference type="CDD" id="cd21800">
    <property type="entry name" value="WH2_Wb_Cobl"/>
    <property type="match status" value="1"/>
</dbReference>
<feature type="compositionally biased region" description="Basic and acidic residues" evidence="1">
    <location>
        <begin position="990"/>
        <end position="1002"/>
    </location>
</feature>
<feature type="domain" description="RBD" evidence="2">
    <location>
        <begin position="45"/>
        <end position="119"/>
    </location>
</feature>
<dbReference type="InterPro" id="IPR003124">
    <property type="entry name" value="WH2_dom"/>
</dbReference>
<feature type="compositionally biased region" description="Acidic residues" evidence="1">
    <location>
        <begin position="425"/>
        <end position="437"/>
    </location>
</feature>
<evidence type="ECO:0000256" key="1">
    <source>
        <dbReference type="SAM" id="MobiDB-lite"/>
    </source>
</evidence>
<proteinExistence type="predicted"/>
<dbReference type="GO" id="GO:0005884">
    <property type="term" value="C:actin filament"/>
    <property type="evidence" value="ECO:0007669"/>
    <property type="project" value="TreeGrafter"/>
</dbReference>
<feature type="compositionally biased region" description="Polar residues" evidence="1">
    <location>
        <begin position="526"/>
        <end position="538"/>
    </location>
</feature>
<feature type="region of interest" description="Disordered" evidence="1">
    <location>
        <begin position="517"/>
        <end position="538"/>
    </location>
</feature>
<comment type="caution">
    <text evidence="4">The sequence shown here is derived from an EMBL/GenBank/DDBJ whole genome shotgun (WGS) entry which is preliminary data.</text>
</comment>
<dbReference type="GO" id="GO:0003785">
    <property type="term" value="F:actin monomer binding"/>
    <property type="evidence" value="ECO:0007669"/>
    <property type="project" value="InterPro"/>
</dbReference>
<dbReference type="GO" id="GO:0044294">
    <property type="term" value="C:dendritic growth cone"/>
    <property type="evidence" value="ECO:0007669"/>
    <property type="project" value="TreeGrafter"/>
</dbReference>
<dbReference type="PROSITE" id="PS50898">
    <property type="entry name" value="RBD"/>
    <property type="match status" value="1"/>
</dbReference>
<feature type="compositionally biased region" description="Polar residues" evidence="1">
    <location>
        <begin position="974"/>
        <end position="989"/>
    </location>
</feature>
<name>A0A401RWN9_CHIPU</name>
<dbReference type="EMBL" id="BEZZ01000013">
    <property type="protein sequence ID" value="GCC22574.1"/>
    <property type="molecule type" value="Genomic_DNA"/>
</dbReference>
<dbReference type="GO" id="GO:0005886">
    <property type="term" value="C:plasma membrane"/>
    <property type="evidence" value="ECO:0007669"/>
    <property type="project" value="TreeGrafter"/>
</dbReference>
<dbReference type="Pfam" id="PF09469">
    <property type="entry name" value="Cobl"/>
    <property type="match status" value="1"/>
</dbReference>
<dbReference type="PANTHER" id="PTHR47008">
    <property type="entry name" value="PROTEIN CORDON-BLEU"/>
    <property type="match status" value="1"/>
</dbReference>
<dbReference type="GO" id="GO:0001726">
    <property type="term" value="C:ruffle"/>
    <property type="evidence" value="ECO:0007669"/>
    <property type="project" value="TreeGrafter"/>
</dbReference>
<dbReference type="GO" id="GO:0043025">
    <property type="term" value="C:neuronal cell body"/>
    <property type="evidence" value="ECO:0007669"/>
    <property type="project" value="TreeGrafter"/>
</dbReference>
<feature type="domain" description="WH2" evidence="3">
    <location>
        <begin position="1322"/>
        <end position="1342"/>
    </location>
</feature>
<feature type="region of interest" description="Disordered" evidence="1">
    <location>
        <begin position="242"/>
        <end position="262"/>
    </location>
</feature>
<dbReference type="InterPro" id="IPR003116">
    <property type="entry name" value="RBD_dom"/>
</dbReference>
<dbReference type="OMA" id="YCANPRT"/>
<sequence length="1369" mass="150512">MKGHAPLPPPQPAPRKILTATQNCKVKHKDQNPGEMKENVLPGTVDLLVFLPNGAEKTVEVSGSKAVMDLLIDLCSQYHLNPTHHTLELQSRETCKPLGFKPNTPVGVLDIDKVIIKQKVIEEKPRRPPPVVPEKTVRLVVNFHKTQKTVVRVSPFVPLQDLLPVICEKCDFNSDHLVLLRENIRREKVDLSKSLNDLETRELYALDTSRELSQSASTLTGMNEKEEKGLLDFFKIGKKKTKGYSTAPSTPTVNTRPTMLNPTLSTNNILRMAQMTDVKKRRAPPPPTVPPEHSSIKIANPSVQEPGAETQNSMQKKRRAPAPPSRIPNKLDGTEFERSNTFGIAGRQVPFKPPRGASPVSGKLRSPPQLTIPPPPPYPPSADSEIVNQPGMSPEYDFTNMVPEITEHGESKPELGLGSEQDSAVGDDTEIEPEDREETTSVRSSDSCHQSFSEHTPTSEDELLNADDSGTVNTQFDVSFSVSLTGSLSLSNKIDSNEIPSASSKVSGTEEYSTWCRDRSSEEESNSAGNYNISSGPNWNEEAKISITDQAYLTLAGLDAELAAVQESAIKKSSTLSNIINDEQESVPVTIIDEISWTCQEEIEEKILQEEVLESTEVKVHDTDRNQQTHSETMTETSVISIQEQSLPDVSFDTFYPVNFLSCTDRQEPIKKTMESSQEKMNVVHDEIISGENKFKMIVPATELKYDMQVGGNGKDVHNIPPVVVDPITLEAEITKKIHAEHLIQGQDCSPANYAPEHKHTSARWLNTANKFTNECIPKAGMRTFTVIPPQPIVNPKGRVSLSLATNAMKIDDQGNLILVEIREKKDKNTTTAASDKESHLEQAKMFWNAKCLDKDNLYCANPRTTMAINATGCTAGNFQLQETAKKLTNISPKSNAVTAQSTAASKKSLKTCLHSNEEKPFLSVMPLNQKMASVLESSHPRAESNFIKPCRRTSSQYVASAICRYTGMQLTKTGAGNESNVQSNSGLDSKSEDKHKFRPAEKSSVNLLKKGFMENQQKTGFALHSNAENVEKMTKHKEAKAVPYQNSIIKNVSNQTDSLNKVTSQSQSSQLLIKNAFSADQQCPTANKQIPQSEVHSPFVKEVVTSSVPINQSFSASVTFAINPISTLFSDSIKSHDTAIKQGDSCALDLPAISTVTSSGTETVFVMQSEPSPSFHTNGFNIKPSTNMFGPVKKFKPIVQKPVQKDECLHSSLMEAIQSGQNKERLRKISDTVINSNLKKDSLIAPENEHSALLASIRAHSGITKLKKTTSTVSKELQDIREYSQTRQPATASCAPPSAPPPDFPKTEKFNTKSVVNLEEARTALLEAIQSGTGAARLRKVSIPRNTVQISGRTRSVQKSSCSSPYIS</sequence>
<feature type="compositionally biased region" description="Pro residues" evidence="1">
    <location>
        <begin position="370"/>
        <end position="380"/>
    </location>
</feature>
<keyword evidence="5" id="KW-1185">Reference proteome</keyword>
<dbReference type="STRING" id="137246.A0A401RWN9"/>
<dbReference type="GO" id="GO:0044295">
    <property type="term" value="C:axonal growth cone"/>
    <property type="evidence" value="ECO:0007669"/>
    <property type="project" value="TreeGrafter"/>
</dbReference>
<evidence type="ECO:0000313" key="5">
    <source>
        <dbReference type="Proteomes" id="UP000287033"/>
    </source>
</evidence>
<dbReference type="InterPro" id="IPR039895">
    <property type="entry name" value="COBL-like"/>
</dbReference>
<dbReference type="GO" id="GO:1990357">
    <property type="term" value="C:terminal web"/>
    <property type="evidence" value="ECO:0007669"/>
    <property type="project" value="TreeGrafter"/>
</dbReference>
<accession>A0A401RWN9</accession>
<evidence type="ECO:0008006" key="6">
    <source>
        <dbReference type="Google" id="ProtNLM"/>
    </source>
</evidence>
<dbReference type="GO" id="GO:0030041">
    <property type="term" value="P:actin filament polymerization"/>
    <property type="evidence" value="ECO:0007669"/>
    <property type="project" value="TreeGrafter"/>
</dbReference>
<feature type="compositionally biased region" description="Polar residues" evidence="1">
    <location>
        <begin position="441"/>
        <end position="456"/>
    </location>
</feature>
<evidence type="ECO:0000313" key="4">
    <source>
        <dbReference type="EMBL" id="GCC22574.1"/>
    </source>
</evidence>
<feature type="domain" description="WH2" evidence="3">
    <location>
        <begin position="1250"/>
        <end position="1270"/>
    </location>
</feature>
<feature type="region of interest" description="Disordered" evidence="1">
    <location>
        <begin position="279"/>
        <end position="470"/>
    </location>
</feature>
<dbReference type="GO" id="GO:0051639">
    <property type="term" value="P:actin filament network formation"/>
    <property type="evidence" value="ECO:0007669"/>
    <property type="project" value="TreeGrafter"/>
</dbReference>
<evidence type="ECO:0000259" key="3">
    <source>
        <dbReference type="PROSITE" id="PS51082"/>
    </source>
</evidence>
<reference evidence="4 5" key="1">
    <citation type="journal article" date="2018" name="Nat. Ecol. Evol.">
        <title>Shark genomes provide insights into elasmobranch evolution and the origin of vertebrates.</title>
        <authorList>
            <person name="Hara Y"/>
            <person name="Yamaguchi K"/>
            <person name="Onimaru K"/>
            <person name="Kadota M"/>
            <person name="Koyanagi M"/>
            <person name="Keeley SD"/>
            <person name="Tatsumi K"/>
            <person name="Tanaka K"/>
            <person name="Motone F"/>
            <person name="Kageyama Y"/>
            <person name="Nozu R"/>
            <person name="Adachi N"/>
            <person name="Nishimura O"/>
            <person name="Nakagawa R"/>
            <person name="Tanegashima C"/>
            <person name="Kiyatake I"/>
            <person name="Matsumoto R"/>
            <person name="Murakumo K"/>
            <person name="Nishida K"/>
            <person name="Terakita A"/>
            <person name="Kuratani S"/>
            <person name="Sato K"/>
            <person name="Hyodo S Kuraku.S."/>
        </authorList>
    </citation>
    <scope>NUCLEOTIDE SEQUENCE [LARGE SCALE GENOMIC DNA]</scope>
</reference>
<dbReference type="GO" id="GO:0048471">
    <property type="term" value="C:perinuclear region of cytoplasm"/>
    <property type="evidence" value="ECO:0007669"/>
    <property type="project" value="TreeGrafter"/>
</dbReference>
<dbReference type="Proteomes" id="UP000287033">
    <property type="component" value="Unassembled WGS sequence"/>
</dbReference>
<dbReference type="PROSITE" id="PS51082">
    <property type="entry name" value="WH2"/>
    <property type="match status" value="2"/>
</dbReference>